<dbReference type="EMBL" id="AAOF01000001">
    <property type="protein sequence ID" value="EAR23089.1"/>
    <property type="molecule type" value="Genomic_DNA"/>
</dbReference>
<organism evidence="1 2">
    <name type="scientific">Nitrococcus mobilis Nb-231</name>
    <dbReference type="NCBI Taxonomy" id="314278"/>
    <lineage>
        <taxon>Bacteria</taxon>
        <taxon>Pseudomonadati</taxon>
        <taxon>Pseudomonadota</taxon>
        <taxon>Gammaproteobacteria</taxon>
        <taxon>Chromatiales</taxon>
        <taxon>Ectothiorhodospiraceae</taxon>
        <taxon>Nitrococcus</taxon>
    </lineage>
</organism>
<proteinExistence type="predicted"/>
<accession>A4BLA1</accession>
<reference evidence="1 2" key="1">
    <citation type="submission" date="2006-02" db="EMBL/GenBank/DDBJ databases">
        <authorList>
            <person name="Waterbury J."/>
            <person name="Ferriera S."/>
            <person name="Johnson J."/>
            <person name="Kravitz S."/>
            <person name="Halpern A."/>
            <person name="Remington K."/>
            <person name="Beeson K."/>
            <person name="Tran B."/>
            <person name="Rogers Y.-H."/>
            <person name="Friedman R."/>
            <person name="Venter J.C."/>
        </authorList>
    </citation>
    <scope>NUCLEOTIDE SEQUENCE [LARGE SCALE GENOMIC DNA]</scope>
    <source>
        <strain evidence="1 2">Nb-231</strain>
    </source>
</reference>
<gene>
    <name evidence="1" type="ORF">NB231_14753</name>
</gene>
<name>A4BLA1_9GAMM</name>
<dbReference type="STRING" id="314278.NB231_14753"/>
<comment type="caution">
    <text evidence="1">The sequence shown here is derived from an EMBL/GenBank/DDBJ whole genome shotgun (WGS) entry which is preliminary data.</text>
</comment>
<evidence type="ECO:0000313" key="1">
    <source>
        <dbReference type="EMBL" id="EAR23089.1"/>
    </source>
</evidence>
<dbReference type="OrthoDB" id="9809003at2"/>
<dbReference type="RefSeq" id="WP_005003981.1">
    <property type="nucleotide sequence ID" value="NZ_CH672427.1"/>
</dbReference>
<evidence type="ECO:0008006" key="3">
    <source>
        <dbReference type="Google" id="ProtNLM"/>
    </source>
</evidence>
<sequence length="57" mass="6167">MRRGDQLTWTVDEKGVVTVALAKTDLNELKGRIPSHGKSVSIEDMEQAIRDGAAKSG</sequence>
<evidence type="ECO:0000313" key="2">
    <source>
        <dbReference type="Proteomes" id="UP000003374"/>
    </source>
</evidence>
<dbReference type="Proteomes" id="UP000003374">
    <property type="component" value="Unassembled WGS sequence"/>
</dbReference>
<dbReference type="AlphaFoldDB" id="A4BLA1"/>
<protein>
    <recommendedName>
        <fullName evidence="3">AbrB family transcriptional regulator</fullName>
    </recommendedName>
</protein>
<keyword evidence="2" id="KW-1185">Reference proteome</keyword>
<dbReference type="HOGENOM" id="CLU_2992119_0_0_6"/>